<dbReference type="InterPro" id="IPR011463">
    <property type="entry name" value="DUF1569"/>
</dbReference>
<dbReference type="Pfam" id="PF07606">
    <property type="entry name" value="DUF1569"/>
    <property type="match status" value="1"/>
</dbReference>
<protein>
    <recommendedName>
        <fullName evidence="3">DUF1569 domain-containing protein</fullName>
    </recommendedName>
</protein>
<dbReference type="eggNOG" id="ENOG502ZRUR">
    <property type="taxonomic scope" value="Bacteria"/>
</dbReference>
<dbReference type="AlphaFoldDB" id="A0A0A2LQK2"/>
<keyword evidence="2" id="KW-1185">Reference proteome</keyword>
<gene>
    <name evidence="1" type="ORF">Q763_05670</name>
</gene>
<dbReference type="Gene3D" id="1.20.120.450">
    <property type="entry name" value="dinb family like domain"/>
    <property type="match status" value="1"/>
</dbReference>
<proteinExistence type="predicted"/>
<reference evidence="1 2" key="1">
    <citation type="submission" date="2013-09" db="EMBL/GenBank/DDBJ databases">
        <authorList>
            <person name="Zeng Z."/>
            <person name="Chen C."/>
        </authorList>
    </citation>
    <scope>NUCLEOTIDE SEQUENCE [LARGE SCALE GENOMIC DNA]</scope>
    <source>
        <strain evidence="1 2">F44-8</strain>
    </source>
</reference>
<evidence type="ECO:0000313" key="1">
    <source>
        <dbReference type="EMBL" id="KGO82582.1"/>
    </source>
</evidence>
<comment type="caution">
    <text evidence="1">The sequence shown here is derived from an EMBL/GenBank/DDBJ whole genome shotgun (WGS) entry which is preliminary data.</text>
</comment>
<sequence length="150" mass="17463">MKSIFNPTDNHEIIDRINQLSPITLSQWGKMTVSQMLLHCQQIIKVAHGTLELKPNKFLVFFFGKSAKKKLLEPQPFGKGMPTAKELKVTHEPDFETSKAELIRLVETFSKEGHDCIKNMKHPFFGEMTFEEWDILQYKHLDHHLKQFGV</sequence>
<dbReference type="RefSeq" id="WP_035132004.1">
    <property type="nucleotide sequence ID" value="NZ_JRLV01000005.1"/>
</dbReference>
<name>A0A0A2LQK2_9FLAO</name>
<dbReference type="InterPro" id="IPR034660">
    <property type="entry name" value="DinB/YfiT-like"/>
</dbReference>
<dbReference type="EMBL" id="JRLV01000005">
    <property type="protein sequence ID" value="KGO82582.1"/>
    <property type="molecule type" value="Genomic_DNA"/>
</dbReference>
<dbReference type="STRING" id="1406840.Q763_05670"/>
<evidence type="ECO:0008006" key="3">
    <source>
        <dbReference type="Google" id="ProtNLM"/>
    </source>
</evidence>
<evidence type="ECO:0000313" key="2">
    <source>
        <dbReference type="Proteomes" id="UP000030129"/>
    </source>
</evidence>
<dbReference type="SUPFAM" id="SSF109854">
    <property type="entry name" value="DinB/YfiT-like putative metalloenzymes"/>
    <property type="match status" value="1"/>
</dbReference>
<accession>A0A0A2LQK2</accession>
<dbReference type="Proteomes" id="UP000030129">
    <property type="component" value="Unassembled WGS sequence"/>
</dbReference>
<organism evidence="1 2">
    <name type="scientific">Flavobacterium beibuense F44-8</name>
    <dbReference type="NCBI Taxonomy" id="1406840"/>
    <lineage>
        <taxon>Bacteria</taxon>
        <taxon>Pseudomonadati</taxon>
        <taxon>Bacteroidota</taxon>
        <taxon>Flavobacteriia</taxon>
        <taxon>Flavobacteriales</taxon>
        <taxon>Flavobacteriaceae</taxon>
        <taxon>Flavobacterium</taxon>
    </lineage>
</organism>